<reference evidence="1 4" key="2">
    <citation type="submission" date="2020-12" db="EMBL/GenBank/DDBJ databases">
        <title>FDA dAtabase for Regulatory Grade micrObial Sequences (FDA-ARGOS): Supporting development and validation of Infectious Disease Dx tests.</title>
        <authorList>
            <person name="Sproer C."/>
            <person name="Gronow S."/>
            <person name="Severitt S."/>
            <person name="Schroder I."/>
            <person name="Tallon L."/>
            <person name="Sadzewicz L."/>
            <person name="Zhao X."/>
            <person name="Boylan J."/>
            <person name="Ott S."/>
            <person name="Bowen H."/>
            <person name="Vavikolanu K."/>
            <person name="Mehta A."/>
            <person name="Aluvathingal J."/>
            <person name="Nadendla S."/>
            <person name="Lowell S."/>
            <person name="Myers T."/>
            <person name="Yan Y."/>
            <person name="Sichtig H."/>
        </authorList>
    </citation>
    <scope>NUCLEOTIDE SEQUENCE [LARGE SCALE GENOMIC DNA]</scope>
    <source>
        <strain evidence="1 4">FDAARGOS_910</strain>
    </source>
</reference>
<evidence type="ECO:0000313" key="3">
    <source>
        <dbReference type="Proteomes" id="UP000254227"/>
    </source>
</evidence>
<protein>
    <recommendedName>
        <fullName evidence="5">PemK-like protein</fullName>
    </recommendedName>
</protein>
<evidence type="ECO:0000313" key="4">
    <source>
        <dbReference type="Proteomes" id="UP000595107"/>
    </source>
</evidence>
<evidence type="ECO:0008006" key="5">
    <source>
        <dbReference type="Google" id="ProtNLM"/>
    </source>
</evidence>
<dbReference type="Proteomes" id="UP000254227">
    <property type="component" value="Unassembled WGS sequence"/>
</dbReference>
<sequence length="135" mass="15195">MTPGSVFFDTNFSFHDGESGEKLFVVLGWDSGVAIVAKTTSRQHGRGTTFGCQPNDRLHNFYLPQHSCYFKKCTWVCLNEFYELNANEVLQKRFSGIISPVCNLTSDILKKLQLCALESLDISGRHENIIESSLV</sequence>
<dbReference type="EMBL" id="UFRV01000006">
    <property type="protein sequence ID" value="SUT95449.1"/>
    <property type="molecule type" value="Genomic_DNA"/>
</dbReference>
<proteinExistence type="predicted"/>
<dbReference type="AlphaFoldDB" id="A0A380U310"/>
<name>A0A380U310_ACIJO</name>
<evidence type="ECO:0000313" key="1">
    <source>
        <dbReference type="EMBL" id="QPS04839.1"/>
    </source>
</evidence>
<evidence type="ECO:0000313" key="2">
    <source>
        <dbReference type="EMBL" id="SUT95449.1"/>
    </source>
</evidence>
<reference evidence="2 3" key="1">
    <citation type="submission" date="2018-06" db="EMBL/GenBank/DDBJ databases">
        <authorList>
            <consortium name="Pathogen Informatics"/>
            <person name="Doyle S."/>
        </authorList>
    </citation>
    <scope>NUCLEOTIDE SEQUENCE [LARGE SCALE GENOMIC DNA]</scope>
    <source>
        <strain evidence="2 3">NCTC10308</strain>
    </source>
</reference>
<dbReference type="Proteomes" id="UP000595107">
    <property type="component" value="Chromosome"/>
</dbReference>
<dbReference type="RefSeq" id="WP_004695914.1">
    <property type="nucleotide sequence ID" value="NZ_BBTB01000032.1"/>
</dbReference>
<gene>
    <name evidence="1" type="ORF">I6G67_05100</name>
    <name evidence="2" type="ORF">NCTC10308_01738</name>
</gene>
<organism evidence="2 3">
    <name type="scientific">Acinetobacter johnsonii</name>
    <dbReference type="NCBI Taxonomy" id="40214"/>
    <lineage>
        <taxon>Bacteria</taxon>
        <taxon>Pseudomonadati</taxon>
        <taxon>Pseudomonadota</taxon>
        <taxon>Gammaproteobacteria</taxon>
        <taxon>Moraxellales</taxon>
        <taxon>Moraxellaceae</taxon>
        <taxon>Acinetobacter</taxon>
    </lineage>
</organism>
<accession>A0A380U310</accession>
<dbReference type="EMBL" id="CP065666">
    <property type="protein sequence ID" value="QPS04839.1"/>
    <property type="molecule type" value="Genomic_DNA"/>
</dbReference>